<dbReference type="PANTHER" id="PTHR34406:SF1">
    <property type="entry name" value="PROTEIN YCEI"/>
    <property type="match status" value="1"/>
</dbReference>
<accession>A0A3B0X2L0</accession>
<feature type="non-terminal residue" evidence="2">
    <location>
        <position position="1"/>
    </location>
</feature>
<proteinExistence type="predicted"/>
<dbReference type="AlphaFoldDB" id="A0A3B0X2L0"/>
<dbReference type="SUPFAM" id="SSF101874">
    <property type="entry name" value="YceI-like"/>
    <property type="match status" value="1"/>
</dbReference>
<evidence type="ECO:0000313" key="2">
    <source>
        <dbReference type="EMBL" id="VAW62031.1"/>
    </source>
</evidence>
<evidence type="ECO:0000259" key="1">
    <source>
        <dbReference type="Pfam" id="PF04264"/>
    </source>
</evidence>
<protein>
    <recommendedName>
        <fullName evidence="1">Lipid/polyisoprenoid-binding YceI-like domain-containing protein</fullName>
    </recommendedName>
</protein>
<dbReference type="InterPro" id="IPR007372">
    <property type="entry name" value="Lipid/polyisoprenoid-bd_YceI"/>
</dbReference>
<dbReference type="Gene3D" id="2.40.128.110">
    <property type="entry name" value="Lipid/polyisoprenoid-binding, YceI-like"/>
    <property type="match status" value="1"/>
</dbReference>
<dbReference type="PANTHER" id="PTHR34406">
    <property type="entry name" value="PROTEIN YCEI"/>
    <property type="match status" value="1"/>
</dbReference>
<dbReference type="EMBL" id="UOFH01000203">
    <property type="protein sequence ID" value="VAW62031.1"/>
    <property type="molecule type" value="Genomic_DNA"/>
</dbReference>
<dbReference type="Pfam" id="PF04264">
    <property type="entry name" value="YceI"/>
    <property type="match status" value="1"/>
</dbReference>
<name>A0A3B0X2L0_9ZZZZ</name>
<reference evidence="2" key="1">
    <citation type="submission" date="2018-06" db="EMBL/GenBank/DDBJ databases">
        <authorList>
            <person name="Zhirakovskaya E."/>
        </authorList>
    </citation>
    <scope>NUCLEOTIDE SEQUENCE</scope>
</reference>
<dbReference type="InterPro" id="IPR036761">
    <property type="entry name" value="TTHA0802/YceI-like_sf"/>
</dbReference>
<feature type="domain" description="Lipid/polyisoprenoid-binding YceI-like" evidence="1">
    <location>
        <begin position="5"/>
        <end position="66"/>
    </location>
</feature>
<sequence length="75" mass="8288">NGKGKLKGKLTFHGVTKEIEIDTRRVGAGDDPWGGYRFGIEGQTRIKLADYNIKKDLGPASAELELFITLEGIRQ</sequence>
<organism evidence="2">
    <name type="scientific">hydrothermal vent metagenome</name>
    <dbReference type="NCBI Taxonomy" id="652676"/>
    <lineage>
        <taxon>unclassified sequences</taxon>
        <taxon>metagenomes</taxon>
        <taxon>ecological metagenomes</taxon>
    </lineage>
</organism>
<gene>
    <name evidence="2" type="ORF">MNBD_GAMMA08-2928</name>
</gene>